<keyword evidence="2 5" id="KW-0547">Nucleotide-binding</keyword>
<dbReference type="GO" id="GO:0005524">
    <property type="term" value="F:ATP binding"/>
    <property type="evidence" value="ECO:0007669"/>
    <property type="project" value="UniProtKB-UniRule"/>
</dbReference>
<dbReference type="EMBL" id="JAAYEE010000022">
    <property type="protein sequence ID" value="NLW34103.1"/>
    <property type="molecule type" value="Genomic_DNA"/>
</dbReference>
<evidence type="ECO:0000256" key="3">
    <source>
        <dbReference type="ARBA" id="ARBA00022840"/>
    </source>
</evidence>
<dbReference type="PROSITE" id="PS51186">
    <property type="entry name" value="GNAT"/>
    <property type="match status" value="1"/>
</dbReference>
<dbReference type="InterPro" id="IPR036291">
    <property type="entry name" value="NAD(P)-bd_dom_sf"/>
</dbReference>
<dbReference type="Proteomes" id="UP000777265">
    <property type="component" value="Unassembled WGS sequence"/>
</dbReference>
<accession>A0A971M1P8</accession>
<name>A0A971M1P8_9BACT</name>
<dbReference type="AlphaFoldDB" id="A0A971M1P8"/>
<dbReference type="SUPFAM" id="SSF56059">
    <property type="entry name" value="Glutathione synthetase ATP-binding domain-like"/>
    <property type="match status" value="1"/>
</dbReference>
<evidence type="ECO:0000313" key="9">
    <source>
        <dbReference type="Proteomes" id="UP000777265"/>
    </source>
</evidence>
<gene>
    <name evidence="8" type="ORF">GXY80_01285</name>
</gene>
<comment type="similarity">
    <text evidence="4">In the N-terminal section; belongs to the acetate CoA ligase alpha subunit family.</text>
</comment>
<dbReference type="CDD" id="cd04301">
    <property type="entry name" value="NAT_SF"/>
    <property type="match status" value="1"/>
</dbReference>
<dbReference type="PANTHER" id="PTHR43334">
    <property type="entry name" value="ACETATE--COA LIGASE [ADP-FORMING]"/>
    <property type="match status" value="1"/>
</dbReference>
<dbReference type="Gene3D" id="3.40.630.30">
    <property type="match status" value="1"/>
</dbReference>
<dbReference type="SUPFAM" id="SSF51735">
    <property type="entry name" value="NAD(P)-binding Rossmann-fold domains"/>
    <property type="match status" value="1"/>
</dbReference>
<dbReference type="InterPro" id="IPR032875">
    <property type="entry name" value="Succ_CoA_lig_flav_dom"/>
</dbReference>
<dbReference type="Pfam" id="PF13607">
    <property type="entry name" value="Succ_CoA_lig"/>
    <property type="match status" value="1"/>
</dbReference>
<dbReference type="Gene3D" id="3.40.50.720">
    <property type="entry name" value="NAD(P)-binding Rossmann-like Domain"/>
    <property type="match status" value="1"/>
</dbReference>
<dbReference type="InterPro" id="IPR016181">
    <property type="entry name" value="Acyl_CoA_acyltransferase"/>
</dbReference>
<dbReference type="InterPro" id="IPR013815">
    <property type="entry name" value="ATP_grasp_subdomain_1"/>
</dbReference>
<proteinExistence type="inferred from homology"/>
<dbReference type="SMART" id="SM00881">
    <property type="entry name" value="CoA_binding"/>
    <property type="match status" value="1"/>
</dbReference>
<dbReference type="InterPro" id="IPR051538">
    <property type="entry name" value="Acyl-CoA_Synth/Transferase"/>
</dbReference>
<organism evidence="8 9">
    <name type="scientific">Syntrophorhabdus aromaticivorans</name>
    <dbReference type="NCBI Taxonomy" id="328301"/>
    <lineage>
        <taxon>Bacteria</taxon>
        <taxon>Pseudomonadati</taxon>
        <taxon>Thermodesulfobacteriota</taxon>
        <taxon>Syntrophorhabdia</taxon>
        <taxon>Syntrophorhabdales</taxon>
        <taxon>Syntrophorhabdaceae</taxon>
        <taxon>Syntrophorhabdus</taxon>
    </lineage>
</organism>
<dbReference type="InterPro" id="IPR043938">
    <property type="entry name" value="Ligase_CoA_dom"/>
</dbReference>
<dbReference type="SUPFAM" id="SSF55729">
    <property type="entry name" value="Acyl-CoA N-acyltransferases (Nat)"/>
    <property type="match status" value="1"/>
</dbReference>
<evidence type="ECO:0000313" key="8">
    <source>
        <dbReference type="EMBL" id="NLW34103.1"/>
    </source>
</evidence>
<dbReference type="Pfam" id="PF13380">
    <property type="entry name" value="CoA_binding_2"/>
    <property type="match status" value="1"/>
</dbReference>
<sequence>MGDLKKMFNPKSIALIGASEKEGSPGRLTLENLLLSKERKIFPVNPNRKTVLGLSCHPTILDVPGHIDLVIILTPAHTVPQCVEECGRAGVEGIIIVSSGFREIGEEGKRLEDEIIAIRKQYGVRIIGPNCQGIIRPNINLNTSFLKPNPEPGNIAFISQSGQLGDAIVDWGTHAHVGFSMFASLGSMIDVDFGDLVDFLGDDYDTRSIMIYMENVGDARKFLSAAKGFARNKPMVILKPGIFEESARAVVSHTGAMAGSDRVYDAAFKRVGLVRVKEVADLFNMAEVLDSSHLPRGPRLAIITNAGGVGIIATDTLLSLGGKLAKLTDESMERLHAVLPPHWSKSNPVDILGDADIARYTSAMDICIGDPNVDGLLVIHAPRAIAQRVELARAVVECAQRVQKPIVCTRMGGRGVKDAVEFLVQHNIPIYDTPEEAVKTYLYMYKYKRNLELMYETPSRLSVAGKQSPKFHLKALIRKAMREDSTILNEEESVRFLKNYAIPTVRTLIAQTVEEALRIAKDMGYPVVLKIASPDISHKTDVHGVITGIDNEKALKEAYKGLLTKIRETAPGATRSGVIVQKMLEKIDYEIIIGSKKDRDFGSIIIFGMGGIGTRIFKDFSVGLPPLNQILARRIMEETEVYTMLQGYRGKPAADLRQLEEILVNFSNLITDFPEIAEMDINPIAISDGKAYALDAGIVLDRDVQDYSSPRSYPHLAITPYPTGYIMPWTLPDGTEVLMRPIMPEDEPLEHEMLTTLSEQTLKERFFTVIEDITHEMLIRFCNIDYEREMAIVTEIREGNTRKIVGIGRLIVEPDFKSGQFAVLVHDSFQGKGLGFALIDMMIGIAQEKGLDEIYGIVLSENERMLKICRKLGFSRTLLPDGISRVTLRL</sequence>
<dbReference type="GO" id="GO:0046872">
    <property type="term" value="F:metal ion binding"/>
    <property type="evidence" value="ECO:0007669"/>
    <property type="project" value="InterPro"/>
</dbReference>
<dbReference type="SUPFAM" id="SSF52210">
    <property type="entry name" value="Succinyl-CoA synthetase domains"/>
    <property type="match status" value="2"/>
</dbReference>
<dbReference type="InterPro" id="IPR016102">
    <property type="entry name" value="Succinyl-CoA_synth-like"/>
</dbReference>
<dbReference type="FunFam" id="3.30.1490.20:FF:000020">
    <property type="entry name" value="Protein lysine acetyltransferase"/>
    <property type="match status" value="1"/>
</dbReference>
<feature type="domain" description="N-acetyltransferase" evidence="7">
    <location>
        <begin position="737"/>
        <end position="890"/>
    </location>
</feature>
<dbReference type="Gene3D" id="3.30.470.20">
    <property type="entry name" value="ATP-grasp fold, B domain"/>
    <property type="match status" value="1"/>
</dbReference>
<dbReference type="InterPro" id="IPR011761">
    <property type="entry name" value="ATP-grasp"/>
</dbReference>
<evidence type="ECO:0000259" key="6">
    <source>
        <dbReference type="PROSITE" id="PS50975"/>
    </source>
</evidence>
<feature type="domain" description="ATP-grasp" evidence="6">
    <location>
        <begin position="494"/>
        <end position="530"/>
    </location>
</feature>
<dbReference type="Gene3D" id="3.30.1490.20">
    <property type="entry name" value="ATP-grasp fold, A domain"/>
    <property type="match status" value="1"/>
</dbReference>
<dbReference type="PANTHER" id="PTHR43334:SF1">
    <property type="entry name" value="3-HYDROXYPROPIONATE--COA LIGASE [ADP-FORMING]"/>
    <property type="match status" value="1"/>
</dbReference>
<evidence type="ECO:0000256" key="2">
    <source>
        <dbReference type="ARBA" id="ARBA00022741"/>
    </source>
</evidence>
<keyword evidence="3 5" id="KW-0067">ATP-binding</keyword>
<dbReference type="Pfam" id="PF00583">
    <property type="entry name" value="Acetyltransf_1"/>
    <property type="match status" value="1"/>
</dbReference>
<reference evidence="8" key="1">
    <citation type="journal article" date="2020" name="Biotechnol. Biofuels">
        <title>New insights from the biogas microbiome by comprehensive genome-resolved metagenomics of nearly 1600 species originating from multiple anaerobic digesters.</title>
        <authorList>
            <person name="Campanaro S."/>
            <person name="Treu L."/>
            <person name="Rodriguez-R L.M."/>
            <person name="Kovalovszki A."/>
            <person name="Ziels R.M."/>
            <person name="Maus I."/>
            <person name="Zhu X."/>
            <person name="Kougias P.G."/>
            <person name="Basile A."/>
            <person name="Luo G."/>
            <person name="Schluter A."/>
            <person name="Konstantinidis K.T."/>
            <person name="Angelidaki I."/>
        </authorList>
    </citation>
    <scope>NUCLEOTIDE SEQUENCE</scope>
    <source>
        <strain evidence="8">AS06rmzACSIP_7</strain>
    </source>
</reference>
<evidence type="ECO:0000256" key="5">
    <source>
        <dbReference type="PROSITE-ProRule" id="PRU00409"/>
    </source>
</evidence>
<comment type="caution">
    <text evidence="8">The sequence shown here is derived from an EMBL/GenBank/DDBJ whole genome shotgun (WGS) entry which is preliminary data.</text>
</comment>
<protein>
    <submittedName>
        <fullName evidence="8">GNAT family N-acetyltransferase</fullName>
    </submittedName>
</protein>
<dbReference type="GO" id="GO:0016747">
    <property type="term" value="F:acyltransferase activity, transferring groups other than amino-acyl groups"/>
    <property type="evidence" value="ECO:0007669"/>
    <property type="project" value="InterPro"/>
</dbReference>
<dbReference type="Pfam" id="PF13549">
    <property type="entry name" value="ATP-grasp_5"/>
    <property type="match status" value="1"/>
</dbReference>
<evidence type="ECO:0000256" key="1">
    <source>
        <dbReference type="ARBA" id="ARBA00022598"/>
    </source>
</evidence>
<reference evidence="8" key="2">
    <citation type="submission" date="2020-01" db="EMBL/GenBank/DDBJ databases">
        <authorList>
            <person name="Campanaro S."/>
        </authorList>
    </citation>
    <scope>NUCLEOTIDE SEQUENCE</scope>
    <source>
        <strain evidence="8">AS06rmzACSIP_7</strain>
    </source>
</reference>
<dbReference type="Gene3D" id="3.40.50.261">
    <property type="entry name" value="Succinyl-CoA synthetase domains"/>
    <property type="match status" value="2"/>
</dbReference>
<dbReference type="GO" id="GO:0043758">
    <property type="term" value="F:acetate-CoA ligase (ADP-forming) activity"/>
    <property type="evidence" value="ECO:0007669"/>
    <property type="project" value="InterPro"/>
</dbReference>
<evidence type="ECO:0000256" key="4">
    <source>
        <dbReference type="ARBA" id="ARBA00060888"/>
    </source>
</evidence>
<dbReference type="InterPro" id="IPR000182">
    <property type="entry name" value="GNAT_dom"/>
</dbReference>
<dbReference type="Pfam" id="PF19045">
    <property type="entry name" value="Ligase_CoA_2"/>
    <property type="match status" value="1"/>
</dbReference>
<keyword evidence="1" id="KW-0436">Ligase</keyword>
<evidence type="ECO:0000259" key="7">
    <source>
        <dbReference type="PROSITE" id="PS51186"/>
    </source>
</evidence>
<dbReference type="PROSITE" id="PS50975">
    <property type="entry name" value="ATP_GRASP"/>
    <property type="match status" value="1"/>
</dbReference>
<dbReference type="InterPro" id="IPR003781">
    <property type="entry name" value="CoA-bd"/>
</dbReference>